<evidence type="ECO:0000313" key="1">
    <source>
        <dbReference type="EMBL" id="EOB01475.1"/>
    </source>
</evidence>
<dbReference type="EMBL" id="KB743087">
    <property type="protein sequence ID" value="EOB01475.1"/>
    <property type="molecule type" value="Genomic_DNA"/>
</dbReference>
<dbReference type="Proteomes" id="UP000296049">
    <property type="component" value="Unassembled WGS sequence"/>
</dbReference>
<evidence type="ECO:0000313" key="2">
    <source>
        <dbReference type="Proteomes" id="UP000296049"/>
    </source>
</evidence>
<dbReference type="AlphaFoldDB" id="R0LIK6"/>
<proteinExistence type="predicted"/>
<keyword evidence="2" id="KW-1185">Reference proteome</keyword>
<name>R0LIK6_ANAPL</name>
<reference evidence="2" key="1">
    <citation type="journal article" date="2013" name="Nat. Genet.">
        <title>The duck genome and transcriptome provide insight into an avian influenza virus reservoir species.</title>
        <authorList>
            <person name="Huang Y."/>
            <person name="Li Y."/>
            <person name="Burt D.W."/>
            <person name="Chen H."/>
            <person name="Zhang Y."/>
            <person name="Qian W."/>
            <person name="Kim H."/>
            <person name="Gan S."/>
            <person name="Zhao Y."/>
            <person name="Li J."/>
            <person name="Yi K."/>
            <person name="Feng H."/>
            <person name="Zhu P."/>
            <person name="Li B."/>
            <person name="Liu Q."/>
            <person name="Fairley S."/>
            <person name="Magor K.E."/>
            <person name="Du Z."/>
            <person name="Hu X."/>
            <person name="Goodman L."/>
            <person name="Tafer H."/>
            <person name="Vignal A."/>
            <person name="Lee T."/>
            <person name="Kim K.W."/>
            <person name="Sheng Z."/>
            <person name="An Y."/>
            <person name="Searle S."/>
            <person name="Herrero J."/>
            <person name="Groenen M.A."/>
            <person name="Crooijmans R.P."/>
            <person name="Faraut T."/>
            <person name="Cai Q."/>
            <person name="Webster R.G."/>
            <person name="Aldridge J.R."/>
            <person name="Warren W.C."/>
            <person name="Bartschat S."/>
            <person name="Kehr S."/>
            <person name="Marz M."/>
            <person name="Stadler P.F."/>
            <person name="Smith J."/>
            <person name="Kraus R.H."/>
            <person name="Zhao Y."/>
            <person name="Ren L."/>
            <person name="Fei J."/>
            <person name="Morisson M."/>
            <person name="Kaiser P."/>
            <person name="Griffin D.K."/>
            <person name="Rao M."/>
            <person name="Pitel F."/>
            <person name="Wang J."/>
            <person name="Li N."/>
        </authorList>
    </citation>
    <scope>NUCLEOTIDE SEQUENCE [LARGE SCALE GENOMIC DNA]</scope>
</reference>
<sequence>MNNNKTPDTGCLCCSTDREGSSTGNCSCFIEVIVKFKFKIPLLKAKFKTVTSHLSQVEEEREDYQYCSPSLIEHKPEKKYLSDSAEDTPREKDIENKDNRTCCATVTVTVLKMKHSNLNEDFRILPYSM</sequence>
<protein>
    <submittedName>
        <fullName evidence="1">Uncharacterized protein</fullName>
    </submittedName>
</protein>
<gene>
    <name evidence="1" type="ORF">Anapl_13780</name>
</gene>
<organism evidence="1 2">
    <name type="scientific">Anas platyrhynchos</name>
    <name type="common">Mallard</name>
    <name type="synonym">Anas boschas</name>
    <dbReference type="NCBI Taxonomy" id="8839"/>
    <lineage>
        <taxon>Eukaryota</taxon>
        <taxon>Metazoa</taxon>
        <taxon>Chordata</taxon>
        <taxon>Craniata</taxon>
        <taxon>Vertebrata</taxon>
        <taxon>Euteleostomi</taxon>
        <taxon>Archelosauria</taxon>
        <taxon>Archosauria</taxon>
        <taxon>Dinosauria</taxon>
        <taxon>Saurischia</taxon>
        <taxon>Theropoda</taxon>
        <taxon>Coelurosauria</taxon>
        <taxon>Aves</taxon>
        <taxon>Neognathae</taxon>
        <taxon>Galloanserae</taxon>
        <taxon>Anseriformes</taxon>
        <taxon>Anatidae</taxon>
        <taxon>Anatinae</taxon>
        <taxon>Anas</taxon>
    </lineage>
</organism>
<accession>R0LIK6</accession>